<organism evidence="4 5">
    <name type="scientific">Trichogramma brassicae</name>
    <dbReference type="NCBI Taxonomy" id="86971"/>
    <lineage>
        <taxon>Eukaryota</taxon>
        <taxon>Metazoa</taxon>
        <taxon>Ecdysozoa</taxon>
        <taxon>Arthropoda</taxon>
        <taxon>Hexapoda</taxon>
        <taxon>Insecta</taxon>
        <taxon>Pterygota</taxon>
        <taxon>Neoptera</taxon>
        <taxon>Endopterygota</taxon>
        <taxon>Hymenoptera</taxon>
        <taxon>Apocrita</taxon>
        <taxon>Proctotrupomorpha</taxon>
        <taxon>Chalcidoidea</taxon>
        <taxon>Trichogrammatidae</taxon>
        <taxon>Trichogramma</taxon>
    </lineage>
</organism>
<dbReference type="PANTHER" id="PTHR24180:SF45">
    <property type="entry name" value="POLY [ADP-RIBOSE] POLYMERASE TANKYRASE"/>
    <property type="match status" value="1"/>
</dbReference>
<reference evidence="4 5" key="1">
    <citation type="submission" date="2020-02" db="EMBL/GenBank/DDBJ databases">
        <authorList>
            <person name="Ferguson B K."/>
        </authorList>
    </citation>
    <scope>NUCLEOTIDE SEQUENCE [LARGE SCALE GENOMIC DNA]</scope>
</reference>
<proteinExistence type="predicted"/>
<dbReference type="InterPro" id="IPR051637">
    <property type="entry name" value="Ank_repeat_dom-contain_49"/>
</dbReference>
<dbReference type="Gene3D" id="1.25.40.20">
    <property type="entry name" value="Ankyrin repeat-containing domain"/>
    <property type="match status" value="1"/>
</dbReference>
<dbReference type="PANTHER" id="PTHR24180">
    <property type="entry name" value="CYCLIN-DEPENDENT KINASE INHIBITOR 2C-RELATED"/>
    <property type="match status" value="1"/>
</dbReference>
<feature type="repeat" description="ANK" evidence="3">
    <location>
        <begin position="239"/>
        <end position="276"/>
    </location>
</feature>
<evidence type="ECO:0000256" key="3">
    <source>
        <dbReference type="PROSITE-ProRule" id="PRU00023"/>
    </source>
</evidence>
<feature type="repeat" description="ANK" evidence="3">
    <location>
        <begin position="321"/>
        <end position="349"/>
    </location>
</feature>
<dbReference type="PROSITE" id="PS50297">
    <property type="entry name" value="ANK_REP_REGION"/>
    <property type="match status" value="2"/>
</dbReference>
<evidence type="ECO:0000313" key="4">
    <source>
        <dbReference type="EMBL" id="CAB0035799.1"/>
    </source>
</evidence>
<protein>
    <submittedName>
        <fullName evidence="4">Uncharacterized protein</fullName>
    </submittedName>
</protein>
<accession>A0A6H5IFT2</accession>
<dbReference type="SUPFAM" id="SSF48403">
    <property type="entry name" value="Ankyrin repeat"/>
    <property type="match status" value="1"/>
</dbReference>
<dbReference type="SMART" id="SM00248">
    <property type="entry name" value="ANK"/>
    <property type="match status" value="5"/>
</dbReference>
<dbReference type="Proteomes" id="UP000479190">
    <property type="component" value="Unassembled WGS sequence"/>
</dbReference>
<evidence type="ECO:0000313" key="5">
    <source>
        <dbReference type="Proteomes" id="UP000479190"/>
    </source>
</evidence>
<name>A0A6H5IFT2_9HYME</name>
<dbReference type="InterPro" id="IPR002110">
    <property type="entry name" value="Ankyrin_rpt"/>
</dbReference>
<keyword evidence="1" id="KW-0677">Repeat</keyword>
<gene>
    <name evidence="4" type="ORF">TBRA_LOCUS7682</name>
</gene>
<dbReference type="InterPro" id="IPR036770">
    <property type="entry name" value="Ankyrin_rpt-contain_sf"/>
</dbReference>
<dbReference type="OrthoDB" id="496981at2759"/>
<sequence length="500" mass="57483">MDHIVKVLDQPPYIVSCDVDFDMYMDSPRGPRPITHQRPFRRIGSMREALELATAEKRPEEQWDKEIRTKRKRDWSKTKGDQYEIFSLTDEESVDSSDSLGAEELVEAFQSLCLKEMDLLLLYSASFGCESPNKWAGNNFIHFVANTGYKDEPEVNEDGEPLLHRTTPIHLVARDKDAYELLNDNVVNDLFKIYDRFDVNYIDESGLTHFHVACKFFYVHIVDKFLELGQDPNCIWPETGDSPLHLALGDDHDDDNCQQMVKLLLRRGTNPNVANRKGMTPLHVICYKNELPLNPTEMVDLFFKINHDLKQTVQVDVQDNLGRTPLQWAVLNSGPRVVEAIVDHGADLSGFFIPSEGHFDIMEAEDLRNTGFTYKIRVASRVLSTIEILEKRGYGLNRSDALMVFKFFAENQIFETSTDVEKNWYDDEEFVMKVKEIEIKPSLSLYDVIRCTAVRYVFVRLTWIPIHISILSSSIYRCINMAVYGSKTGTRSSTSRTTCS</sequence>
<dbReference type="Pfam" id="PF12796">
    <property type="entry name" value="Ank_2"/>
    <property type="match status" value="1"/>
</dbReference>
<evidence type="ECO:0000256" key="2">
    <source>
        <dbReference type="ARBA" id="ARBA00023043"/>
    </source>
</evidence>
<dbReference type="AlphaFoldDB" id="A0A6H5IFT2"/>
<dbReference type="EMBL" id="CADCXV010000800">
    <property type="protein sequence ID" value="CAB0035799.1"/>
    <property type="molecule type" value="Genomic_DNA"/>
</dbReference>
<keyword evidence="2 3" id="KW-0040">ANK repeat</keyword>
<evidence type="ECO:0000256" key="1">
    <source>
        <dbReference type="ARBA" id="ARBA00022737"/>
    </source>
</evidence>
<dbReference type="PROSITE" id="PS50088">
    <property type="entry name" value="ANK_REPEAT"/>
    <property type="match status" value="2"/>
</dbReference>
<keyword evidence="5" id="KW-1185">Reference proteome</keyword>